<name>A0A165CSY9_EXIGL</name>
<accession>A0A165CSY9</accession>
<feature type="non-terminal residue" evidence="2">
    <location>
        <position position="301"/>
    </location>
</feature>
<dbReference type="OrthoDB" id="1743579at2759"/>
<evidence type="ECO:0000313" key="2">
    <source>
        <dbReference type="EMBL" id="KZV83054.1"/>
    </source>
</evidence>
<dbReference type="InterPro" id="IPR029058">
    <property type="entry name" value="AB_hydrolase_fold"/>
</dbReference>
<dbReference type="Pfam" id="PF12697">
    <property type="entry name" value="Abhydrolase_6"/>
    <property type="match status" value="1"/>
</dbReference>
<evidence type="ECO:0000259" key="1">
    <source>
        <dbReference type="Pfam" id="PF12697"/>
    </source>
</evidence>
<keyword evidence="3" id="KW-1185">Reference proteome</keyword>
<feature type="non-terminal residue" evidence="2">
    <location>
        <position position="1"/>
    </location>
</feature>
<dbReference type="InterPro" id="IPR000073">
    <property type="entry name" value="AB_hydrolase_1"/>
</dbReference>
<gene>
    <name evidence="2" type="ORF">EXIGLDRAFT_568783</name>
</gene>
<dbReference type="Gene3D" id="3.40.50.1820">
    <property type="entry name" value="alpha/beta hydrolase"/>
    <property type="match status" value="1"/>
</dbReference>
<dbReference type="AlphaFoldDB" id="A0A165CSY9"/>
<dbReference type="InParanoid" id="A0A165CSY9"/>
<sequence length="301" mass="32214">LPVSGTFGIQLRFCEPTVVVPSRASTIQVLVHGITYNTAYWDSDFKPEIYSYAHFASRKGYATLNLARLGYGLSDHPDPVNVVQYPLSATVIIELIKLARNGGVPGASGRAFNKVVYVGHSAGSIIGNGLVQQVPDLIDAAALTGFSHSVSDLDLVTLFGIQPAALNDPARFGNLSSDYLTTGNATNREISFYSAAGTFEPEALAYDEAHKDTTTTGEGLTTGVLQGVAPAYTGHVLSIAGDGDIVFCPESDCANLEKEQEFYPNAASFETAVVPSTGHSLNFHNSAPVFYNMIQDWLNRR</sequence>
<reference evidence="2 3" key="1">
    <citation type="journal article" date="2016" name="Mol. Biol. Evol.">
        <title>Comparative Genomics of Early-Diverging Mushroom-Forming Fungi Provides Insights into the Origins of Lignocellulose Decay Capabilities.</title>
        <authorList>
            <person name="Nagy L.G."/>
            <person name="Riley R."/>
            <person name="Tritt A."/>
            <person name="Adam C."/>
            <person name="Daum C."/>
            <person name="Floudas D."/>
            <person name="Sun H."/>
            <person name="Yadav J.S."/>
            <person name="Pangilinan J."/>
            <person name="Larsson K.H."/>
            <person name="Matsuura K."/>
            <person name="Barry K."/>
            <person name="Labutti K."/>
            <person name="Kuo R."/>
            <person name="Ohm R.A."/>
            <person name="Bhattacharya S.S."/>
            <person name="Shirouzu T."/>
            <person name="Yoshinaga Y."/>
            <person name="Martin F.M."/>
            <person name="Grigoriev I.V."/>
            <person name="Hibbett D.S."/>
        </authorList>
    </citation>
    <scope>NUCLEOTIDE SEQUENCE [LARGE SCALE GENOMIC DNA]</scope>
    <source>
        <strain evidence="2 3">HHB12029</strain>
    </source>
</reference>
<keyword evidence="2" id="KW-0378">Hydrolase</keyword>
<protein>
    <submittedName>
        <fullName evidence="2">Alpha/beta-hydrolase</fullName>
    </submittedName>
</protein>
<proteinExistence type="predicted"/>
<dbReference type="GO" id="GO:0016787">
    <property type="term" value="F:hydrolase activity"/>
    <property type="evidence" value="ECO:0007669"/>
    <property type="project" value="UniProtKB-KW"/>
</dbReference>
<organism evidence="2 3">
    <name type="scientific">Exidia glandulosa HHB12029</name>
    <dbReference type="NCBI Taxonomy" id="1314781"/>
    <lineage>
        <taxon>Eukaryota</taxon>
        <taxon>Fungi</taxon>
        <taxon>Dikarya</taxon>
        <taxon>Basidiomycota</taxon>
        <taxon>Agaricomycotina</taxon>
        <taxon>Agaricomycetes</taxon>
        <taxon>Auriculariales</taxon>
        <taxon>Exidiaceae</taxon>
        <taxon>Exidia</taxon>
    </lineage>
</organism>
<evidence type="ECO:0000313" key="3">
    <source>
        <dbReference type="Proteomes" id="UP000077266"/>
    </source>
</evidence>
<feature type="domain" description="AB hydrolase-1" evidence="1">
    <location>
        <begin position="29"/>
        <end position="285"/>
    </location>
</feature>
<dbReference type="SUPFAM" id="SSF53474">
    <property type="entry name" value="alpha/beta-Hydrolases"/>
    <property type="match status" value="1"/>
</dbReference>
<dbReference type="Proteomes" id="UP000077266">
    <property type="component" value="Unassembled WGS sequence"/>
</dbReference>
<dbReference type="EMBL" id="KV426291">
    <property type="protein sequence ID" value="KZV83054.1"/>
    <property type="molecule type" value="Genomic_DNA"/>
</dbReference>